<dbReference type="Proteomes" id="UP000315103">
    <property type="component" value="Unassembled WGS sequence"/>
</dbReference>
<evidence type="ECO:0000256" key="3">
    <source>
        <dbReference type="ARBA" id="ARBA00022598"/>
    </source>
</evidence>
<keyword evidence="5 8" id="KW-0547">Nucleotide-binding</keyword>
<dbReference type="GO" id="GO:0006400">
    <property type="term" value="P:tRNA modification"/>
    <property type="evidence" value="ECO:0007669"/>
    <property type="project" value="UniProtKB-UniRule"/>
</dbReference>
<evidence type="ECO:0000256" key="8">
    <source>
        <dbReference type="HAMAP-Rule" id="MF_01161"/>
    </source>
</evidence>
<dbReference type="GO" id="GO:0032267">
    <property type="term" value="F:tRNA(Ile)-lysidine synthase activity"/>
    <property type="evidence" value="ECO:0007669"/>
    <property type="project" value="UniProtKB-EC"/>
</dbReference>
<dbReference type="OrthoDB" id="9807403at2"/>
<evidence type="ECO:0000256" key="1">
    <source>
        <dbReference type="ARBA" id="ARBA00004496"/>
    </source>
</evidence>
<dbReference type="Pfam" id="PF01171">
    <property type="entry name" value="ATP_bind_3"/>
    <property type="match status" value="1"/>
</dbReference>
<dbReference type="SMART" id="SM00977">
    <property type="entry name" value="TilS_C"/>
    <property type="match status" value="1"/>
</dbReference>
<dbReference type="AlphaFoldDB" id="A0A558ARQ5"/>
<comment type="subcellular location">
    <subcellularLocation>
        <location evidence="1 8">Cytoplasm</location>
    </subcellularLocation>
</comment>
<dbReference type="RefSeq" id="WP_145289787.1">
    <property type="nucleotide sequence ID" value="NZ_VMSJ01000005.1"/>
</dbReference>
<evidence type="ECO:0000256" key="5">
    <source>
        <dbReference type="ARBA" id="ARBA00022741"/>
    </source>
</evidence>
<dbReference type="InterPro" id="IPR012795">
    <property type="entry name" value="tRNA_Ile_lys_synt_N"/>
</dbReference>
<dbReference type="EMBL" id="VMSJ01000005">
    <property type="protein sequence ID" value="TVT26939.1"/>
    <property type="molecule type" value="Genomic_DNA"/>
</dbReference>
<dbReference type="PANTHER" id="PTHR43033:SF1">
    <property type="entry name" value="TRNA(ILE)-LYSIDINE SYNTHASE-RELATED"/>
    <property type="match status" value="1"/>
</dbReference>
<dbReference type="EC" id="6.3.4.19" evidence="8"/>
<dbReference type="CDD" id="cd01992">
    <property type="entry name" value="TilS_N"/>
    <property type="match status" value="1"/>
</dbReference>
<dbReference type="NCBIfam" id="TIGR02432">
    <property type="entry name" value="lysidine_TilS_N"/>
    <property type="match status" value="1"/>
</dbReference>
<dbReference type="PANTHER" id="PTHR43033">
    <property type="entry name" value="TRNA(ILE)-LYSIDINE SYNTHASE-RELATED"/>
    <property type="match status" value="1"/>
</dbReference>
<name>A0A558ARQ5_9STAP</name>
<evidence type="ECO:0000313" key="11">
    <source>
        <dbReference type="Proteomes" id="UP000315103"/>
    </source>
</evidence>
<keyword evidence="3 8" id="KW-0436">Ligase</keyword>
<dbReference type="InterPro" id="IPR014729">
    <property type="entry name" value="Rossmann-like_a/b/a_fold"/>
</dbReference>
<dbReference type="Gene3D" id="3.40.50.620">
    <property type="entry name" value="HUPs"/>
    <property type="match status" value="1"/>
</dbReference>
<evidence type="ECO:0000256" key="4">
    <source>
        <dbReference type="ARBA" id="ARBA00022694"/>
    </source>
</evidence>
<feature type="domain" description="Lysidine-tRNA(Ile) synthetase C-terminal" evidence="9">
    <location>
        <begin position="338"/>
        <end position="407"/>
    </location>
</feature>
<comment type="similarity">
    <text evidence="8">Belongs to the tRNA(Ile)-lysidine synthase family.</text>
</comment>
<dbReference type="InterPro" id="IPR012094">
    <property type="entry name" value="tRNA_Ile_lys_synt"/>
</dbReference>
<accession>A0A558ARQ5</accession>
<organism evidence="10 11">
    <name type="scientific">Salinicoccus cyprini</name>
    <dbReference type="NCBI Taxonomy" id="2493691"/>
    <lineage>
        <taxon>Bacteria</taxon>
        <taxon>Bacillati</taxon>
        <taxon>Bacillota</taxon>
        <taxon>Bacilli</taxon>
        <taxon>Bacillales</taxon>
        <taxon>Staphylococcaceae</taxon>
        <taxon>Salinicoccus</taxon>
    </lineage>
</organism>
<evidence type="ECO:0000256" key="2">
    <source>
        <dbReference type="ARBA" id="ARBA00022490"/>
    </source>
</evidence>
<comment type="caution">
    <text evidence="10">The sequence shown here is derived from an EMBL/GenBank/DDBJ whole genome shotgun (WGS) entry which is preliminary data.</text>
</comment>
<dbReference type="SUPFAM" id="SSF56037">
    <property type="entry name" value="PheT/TilS domain"/>
    <property type="match status" value="1"/>
</dbReference>
<evidence type="ECO:0000256" key="7">
    <source>
        <dbReference type="ARBA" id="ARBA00048539"/>
    </source>
</evidence>
<dbReference type="HAMAP" id="MF_01161">
    <property type="entry name" value="tRNA_Ile_lys_synt"/>
    <property type="match status" value="1"/>
</dbReference>
<dbReference type="SUPFAM" id="SSF52402">
    <property type="entry name" value="Adenine nucleotide alpha hydrolases-like"/>
    <property type="match status" value="1"/>
</dbReference>
<evidence type="ECO:0000256" key="6">
    <source>
        <dbReference type="ARBA" id="ARBA00022840"/>
    </source>
</evidence>
<comment type="catalytic activity">
    <reaction evidence="7 8">
        <text>cytidine(34) in tRNA(Ile2) + L-lysine + ATP = lysidine(34) in tRNA(Ile2) + AMP + diphosphate + H(+)</text>
        <dbReference type="Rhea" id="RHEA:43744"/>
        <dbReference type="Rhea" id="RHEA-COMP:10625"/>
        <dbReference type="Rhea" id="RHEA-COMP:10670"/>
        <dbReference type="ChEBI" id="CHEBI:15378"/>
        <dbReference type="ChEBI" id="CHEBI:30616"/>
        <dbReference type="ChEBI" id="CHEBI:32551"/>
        <dbReference type="ChEBI" id="CHEBI:33019"/>
        <dbReference type="ChEBI" id="CHEBI:82748"/>
        <dbReference type="ChEBI" id="CHEBI:83665"/>
        <dbReference type="ChEBI" id="CHEBI:456215"/>
        <dbReference type="EC" id="6.3.4.19"/>
    </reaction>
</comment>
<keyword evidence="4 8" id="KW-0819">tRNA processing</keyword>
<keyword evidence="2 8" id="KW-0963">Cytoplasm</keyword>
<dbReference type="InterPro" id="IPR011063">
    <property type="entry name" value="TilS/TtcA_N"/>
</dbReference>
<protein>
    <recommendedName>
        <fullName evidence="8">tRNA(Ile)-lysidine synthase</fullName>
        <ecNumber evidence="8">6.3.4.19</ecNumber>
    </recommendedName>
    <alternativeName>
        <fullName evidence="8">tRNA(Ile)-2-lysyl-cytidine synthase</fullName>
    </alternativeName>
    <alternativeName>
        <fullName evidence="8">tRNA(Ile)-lysidine synthetase</fullName>
    </alternativeName>
</protein>
<evidence type="ECO:0000313" key="10">
    <source>
        <dbReference type="EMBL" id="TVT26939.1"/>
    </source>
</evidence>
<dbReference type="Pfam" id="PF11734">
    <property type="entry name" value="TilS_C"/>
    <property type="match status" value="1"/>
</dbReference>
<proteinExistence type="inferred from homology"/>
<comment type="domain">
    <text evidence="8">The N-terminal region contains the highly conserved SGGXDS motif, predicted to be a P-loop motif involved in ATP binding.</text>
</comment>
<dbReference type="NCBIfam" id="TIGR02433">
    <property type="entry name" value="lysidine_TilS_C"/>
    <property type="match status" value="1"/>
</dbReference>
<dbReference type="InterPro" id="IPR012796">
    <property type="entry name" value="Lysidine-tRNA-synth_C"/>
</dbReference>
<reference evidence="10 11" key="1">
    <citation type="submission" date="2019-07" db="EMBL/GenBank/DDBJ databases">
        <title>Salinicoccus cyprini sp. nov., isolated from gastro-intestinal tract of mirror carp, Cyprinus carpio var. specularis, collected from Gobind Sagar Reservoir, Himachal Pradesh, India.</title>
        <authorList>
            <person name="Talwar C."/>
            <person name="Singh A.K."/>
            <person name="Lal R."/>
            <person name="Negi R.K."/>
        </authorList>
    </citation>
    <scope>NUCLEOTIDE SEQUENCE [LARGE SCALE GENOMIC DNA]</scope>
    <source>
        <strain evidence="10 11">CT19</strain>
    </source>
</reference>
<sequence length="417" mass="48106">MELFTPWGREEKIALAISGGMDSMVLYNLLNTVYRESYGSLILLHVNHGQRAASVDEAAYIMEMAQRDGRVCEMVVLDIPPGTFSQESAREARYHFFDEMMTRHGASMLLTAHHLDDQYETILHAVLTGRHLPGEMGIPAERHMPGYTIVRPMIDIGRAEIAGYARAHDVHYFEDETNSGTDYTRNYIRHRLMPPIRESAHLQAHQLLRVKQDMSDVDDILKARAAAFLAHHEKNIDRHAFNREKRIVRFYILKAWLAQHGDAPRRRHIDAIMDAIWSDISNASFEMDHTRIIISYDRIVKKQGQDEKMEMLQMGGDGIYRFNGYTITSRLDAECYPMTVRTRAEGDRMYIPGVGTKKLSRIFIDNKIPADERGTMPVVVDKNRQIIALGEIYNIMDSKEKNRRLIIEKEFTNEPEK</sequence>
<dbReference type="GO" id="GO:0005737">
    <property type="term" value="C:cytoplasm"/>
    <property type="evidence" value="ECO:0007669"/>
    <property type="project" value="UniProtKB-SubCell"/>
</dbReference>
<dbReference type="GO" id="GO:0005524">
    <property type="term" value="F:ATP binding"/>
    <property type="evidence" value="ECO:0007669"/>
    <property type="project" value="UniProtKB-UniRule"/>
</dbReference>
<keyword evidence="6 8" id="KW-0067">ATP-binding</keyword>
<gene>
    <name evidence="8 10" type="primary">tilS</name>
    <name evidence="10" type="ORF">FO441_10540</name>
</gene>
<comment type="function">
    <text evidence="8">Ligates lysine onto the cytidine present at position 34 of the AUA codon-specific tRNA(Ile) that contains the anticodon CAU, in an ATP-dependent manner. Cytidine is converted to lysidine, thus changing the amino acid specificity of the tRNA from methionine to isoleucine.</text>
</comment>
<evidence type="ECO:0000259" key="9">
    <source>
        <dbReference type="SMART" id="SM00977"/>
    </source>
</evidence>
<keyword evidence="11" id="KW-1185">Reference proteome</keyword>
<feature type="binding site" evidence="8">
    <location>
        <begin position="18"/>
        <end position="23"/>
    </location>
    <ligand>
        <name>ATP</name>
        <dbReference type="ChEBI" id="CHEBI:30616"/>
    </ligand>
</feature>